<dbReference type="Pfam" id="PF22638">
    <property type="entry name" value="FlgK_D1"/>
    <property type="match status" value="1"/>
</dbReference>
<dbReference type="AlphaFoldDB" id="A0A382EP10"/>
<comment type="subcellular location">
    <subcellularLocation>
        <location evidence="1">Bacterial flagellum</location>
    </subcellularLocation>
    <subcellularLocation>
        <location evidence="2">Secreted</location>
    </subcellularLocation>
</comment>
<keyword evidence="5" id="KW-0975">Bacterial flagellum</keyword>
<evidence type="ECO:0000256" key="2">
    <source>
        <dbReference type="ARBA" id="ARBA00004613"/>
    </source>
</evidence>
<dbReference type="GO" id="GO:0044780">
    <property type="term" value="P:bacterial-type flagellum assembly"/>
    <property type="evidence" value="ECO:0007669"/>
    <property type="project" value="InterPro"/>
</dbReference>
<gene>
    <name evidence="7" type="ORF">METZ01_LOCUS205314</name>
</gene>
<dbReference type="NCBIfam" id="TIGR02492">
    <property type="entry name" value="flgK_ends"/>
    <property type="match status" value="1"/>
</dbReference>
<evidence type="ECO:0000256" key="5">
    <source>
        <dbReference type="ARBA" id="ARBA00023143"/>
    </source>
</evidence>
<dbReference type="InterPro" id="IPR053927">
    <property type="entry name" value="FlgK_helical"/>
</dbReference>
<evidence type="ECO:0000259" key="6">
    <source>
        <dbReference type="Pfam" id="PF22638"/>
    </source>
</evidence>
<protein>
    <recommendedName>
        <fullName evidence="6">Flagellar hook-associated protein FlgK helical domain-containing protein</fullName>
    </recommendedName>
</protein>
<dbReference type="PRINTS" id="PR01005">
    <property type="entry name" value="FLGHOOKAP1"/>
</dbReference>
<dbReference type="InterPro" id="IPR002371">
    <property type="entry name" value="FlgK"/>
</dbReference>
<dbReference type="GO" id="GO:0009424">
    <property type="term" value="C:bacterial-type flagellum hook"/>
    <property type="evidence" value="ECO:0007669"/>
    <property type="project" value="InterPro"/>
</dbReference>
<accession>A0A382EP10</accession>
<evidence type="ECO:0000256" key="4">
    <source>
        <dbReference type="ARBA" id="ARBA00022525"/>
    </source>
</evidence>
<dbReference type="PANTHER" id="PTHR30033">
    <property type="entry name" value="FLAGELLAR HOOK-ASSOCIATED PROTEIN 1"/>
    <property type="match status" value="1"/>
</dbReference>
<proteinExistence type="inferred from homology"/>
<dbReference type="EMBL" id="UINC01045559">
    <property type="protein sequence ID" value="SVB52460.1"/>
    <property type="molecule type" value="Genomic_DNA"/>
</dbReference>
<comment type="similarity">
    <text evidence="3">Belongs to the flagella basal body rod proteins family.</text>
</comment>
<dbReference type="GO" id="GO:0005198">
    <property type="term" value="F:structural molecule activity"/>
    <property type="evidence" value="ECO:0007669"/>
    <property type="project" value="InterPro"/>
</dbReference>
<feature type="non-terminal residue" evidence="7">
    <location>
        <position position="278"/>
    </location>
</feature>
<dbReference type="GO" id="GO:0005576">
    <property type="term" value="C:extracellular region"/>
    <property type="evidence" value="ECO:0007669"/>
    <property type="project" value="UniProtKB-SubCell"/>
</dbReference>
<keyword evidence="4" id="KW-0964">Secreted</keyword>
<evidence type="ECO:0000313" key="7">
    <source>
        <dbReference type="EMBL" id="SVB52460.1"/>
    </source>
</evidence>
<evidence type="ECO:0000256" key="1">
    <source>
        <dbReference type="ARBA" id="ARBA00004365"/>
    </source>
</evidence>
<evidence type="ECO:0000256" key="3">
    <source>
        <dbReference type="ARBA" id="ARBA00009677"/>
    </source>
</evidence>
<reference evidence="7" key="1">
    <citation type="submission" date="2018-05" db="EMBL/GenBank/DDBJ databases">
        <authorList>
            <person name="Lanie J.A."/>
            <person name="Ng W.-L."/>
            <person name="Kazmierczak K.M."/>
            <person name="Andrzejewski T.M."/>
            <person name="Davidsen T.M."/>
            <person name="Wayne K.J."/>
            <person name="Tettelin H."/>
            <person name="Glass J.I."/>
            <person name="Rusch D."/>
            <person name="Podicherti R."/>
            <person name="Tsui H.-C.T."/>
            <person name="Winkler M.E."/>
        </authorList>
    </citation>
    <scope>NUCLEOTIDE SEQUENCE</scope>
</reference>
<feature type="domain" description="Flagellar hook-associated protein FlgK helical" evidence="6">
    <location>
        <begin position="87"/>
        <end position="272"/>
    </location>
</feature>
<dbReference type="PANTHER" id="PTHR30033:SF1">
    <property type="entry name" value="FLAGELLAR HOOK-ASSOCIATED PROTEIN 1"/>
    <property type="match status" value="1"/>
</dbReference>
<organism evidence="7">
    <name type="scientific">marine metagenome</name>
    <dbReference type="NCBI Taxonomy" id="408172"/>
    <lineage>
        <taxon>unclassified sequences</taxon>
        <taxon>metagenomes</taxon>
        <taxon>ecological metagenomes</taxon>
    </lineage>
</organism>
<sequence length="278" mass="31078">MSISNIFETSKRSLLNHQSAINTTAKNIANVYTDGYTRRTVDLSNLSLGFGNMSEDSISRVKNQFLDNQIWYENQALGKESMSEMLLKQVETTFGEPDDSGLASIMTEFWNSWSSLANNPESDSARSLVRDKGILLSNTFNRLDKNLKNLQKQTGIEIQQKVNEINQLVTQLGTINKHIDTHRSDDLLDQRDVLLSELASKIDIQVTENPSGTVEVLAGGHILISENYTNQLKTLMTQDNNGLFHSNIKTIQGNKSIEVISGELGGLLEFHNIHVSSY</sequence>
<name>A0A382EP10_9ZZZZ</name>